<comment type="function">
    <text evidence="10">Probable mitochondrial adenylate carrier that catalyzes the transport of ATP, ADP and AMP.</text>
</comment>
<evidence type="ECO:0000256" key="6">
    <source>
        <dbReference type="ARBA" id="ARBA00022792"/>
    </source>
</evidence>
<dbReference type="SUPFAM" id="SSF103506">
    <property type="entry name" value="Mitochondrial carrier"/>
    <property type="match status" value="1"/>
</dbReference>
<dbReference type="SUPFAM" id="SSF52540">
    <property type="entry name" value="P-loop containing nucleoside triphosphate hydrolases"/>
    <property type="match status" value="1"/>
</dbReference>
<dbReference type="PROSITE" id="PS50920">
    <property type="entry name" value="SOLCAR"/>
    <property type="match status" value="3"/>
</dbReference>
<keyword evidence="8" id="KW-0496">Mitochondrion</keyword>
<feature type="repeat" description="Solcar" evidence="11">
    <location>
        <begin position="516"/>
        <end position="601"/>
    </location>
</feature>
<dbReference type="FunFam" id="1.50.40.10:FF:000098">
    <property type="entry name" value="Mitochondrial substrate carrier family protein"/>
    <property type="match status" value="1"/>
</dbReference>
<dbReference type="PROSITE" id="PS51420">
    <property type="entry name" value="RHO"/>
    <property type="match status" value="1"/>
</dbReference>
<comment type="similarity">
    <text evidence="2">Belongs to the mitochondrial carrier (TC 2.A.29) family.</text>
</comment>
<keyword evidence="9 11" id="KW-0472">Membrane</keyword>
<dbReference type="eggNOG" id="KOG0094">
    <property type="taxonomic scope" value="Eukaryota"/>
</dbReference>
<dbReference type="Gene3D" id="3.40.50.300">
    <property type="entry name" value="P-loop containing nucleotide triphosphate hydrolases"/>
    <property type="match status" value="1"/>
</dbReference>
<dbReference type="GO" id="GO:0005525">
    <property type="term" value="F:GTP binding"/>
    <property type="evidence" value="ECO:0007669"/>
    <property type="project" value="InterPro"/>
</dbReference>
<dbReference type="PRINTS" id="PR00449">
    <property type="entry name" value="RASTRNSFRMNG"/>
</dbReference>
<accession>A0A087GE82</accession>
<reference evidence="13" key="1">
    <citation type="journal article" date="2015" name="Nat. Plants">
        <title>Genome expansion of Arabis alpina linked with retrotransposition and reduced symmetric DNA methylation.</title>
        <authorList>
            <person name="Willing E.M."/>
            <person name="Rawat V."/>
            <person name="Mandakova T."/>
            <person name="Maumus F."/>
            <person name="James G.V."/>
            <person name="Nordstroem K.J."/>
            <person name="Becker C."/>
            <person name="Warthmann N."/>
            <person name="Chica C."/>
            <person name="Szarzynska B."/>
            <person name="Zytnicki M."/>
            <person name="Albani M.C."/>
            <person name="Kiefer C."/>
            <person name="Bergonzi S."/>
            <person name="Castaings L."/>
            <person name="Mateos J.L."/>
            <person name="Berns M.C."/>
            <person name="Bujdoso N."/>
            <person name="Piofczyk T."/>
            <person name="de Lorenzo L."/>
            <person name="Barrero-Sicilia C."/>
            <person name="Mateos I."/>
            <person name="Piednoel M."/>
            <person name="Hagmann J."/>
            <person name="Chen-Min-Tao R."/>
            <person name="Iglesias-Fernandez R."/>
            <person name="Schuster S.C."/>
            <person name="Alonso-Blanco C."/>
            <person name="Roudier F."/>
            <person name="Carbonero P."/>
            <person name="Paz-Ares J."/>
            <person name="Davis S.J."/>
            <person name="Pecinka A."/>
            <person name="Quesneville H."/>
            <person name="Colot V."/>
            <person name="Lysak M.A."/>
            <person name="Weigel D."/>
            <person name="Coupland G."/>
            <person name="Schneeberger K."/>
        </authorList>
    </citation>
    <scope>NUCLEOTIDE SEQUENCE [LARGE SCALE GENOMIC DNA]</scope>
    <source>
        <strain evidence="13">cv. Pajares</strain>
    </source>
</reference>
<dbReference type="PANTHER" id="PTHR24089">
    <property type="entry name" value="SOLUTE CARRIER FAMILY 25"/>
    <property type="match status" value="1"/>
</dbReference>
<evidence type="ECO:0008006" key="14">
    <source>
        <dbReference type="Google" id="ProtNLM"/>
    </source>
</evidence>
<dbReference type="EMBL" id="CM002876">
    <property type="protein sequence ID" value="KFK28184.1"/>
    <property type="molecule type" value="Genomic_DNA"/>
</dbReference>
<organism evidence="12 13">
    <name type="scientific">Arabis alpina</name>
    <name type="common">Alpine rock-cress</name>
    <dbReference type="NCBI Taxonomy" id="50452"/>
    <lineage>
        <taxon>Eukaryota</taxon>
        <taxon>Viridiplantae</taxon>
        <taxon>Streptophyta</taxon>
        <taxon>Embryophyta</taxon>
        <taxon>Tracheophyta</taxon>
        <taxon>Spermatophyta</taxon>
        <taxon>Magnoliopsida</taxon>
        <taxon>eudicotyledons</taxon>
        <taxon>Gunneridae</taxon>
        <taxon>Pentapetalae</taxon>
        <taxon>rosids</taxon>
        <taxon>malvids</taxon>
        <taxon>Brassicales</taxon>
        <taxon>Brassicaceae</taxon>
        <taxon>Arabideae</taxon>
        <taxon>Arabis</taxon>
    </lineage>
</organism>
<name>A0A087GE82_ARAAL</name>
<dbReference type="InterPro" id="IPR023395">
    <property type="entry name" value="MCP_dom_sf"/>
</dbReference>
<evidence type="ECO:0000256" key="10">
    <source>
        <dbReference type="ARBA" id="ARBA00054707"/>
    </source>
</evidence>
<dbReference type="eggNOG" id="KOG0752">
    <property type="taxonomic scope" value="Eukaryota"/>
</dbReference>
<dbReference type="OrthoDB" id="270584at2759"/>
<dbReference type="SMART" id="SM00176">
    <property type="entry name" value="RAN"/>
    <property type="match status" value="1"/>
</dbReference>
<keyword evidence="6" id="KW-0999">Mitochondrion inner membrane</keyword>
<dbReference type="PROSITE" id="PS51421">
    <property type="entry name" value="RAS"/>
    <property type="match status" value="1"/>
</dbReference>
<dbReference type="Pfam" id="PF00071">
    <property type="entry name" value="Ras"/>
    <property type="match status" value="1"/>
</dbReference>
<dbReference type="Gene3D" id="1.50.40.10">
    <property type="entry name" value="Mitochondrial carrier domain"/>
    <property type="match status" value="1"/>
</dbReference>
<dbReference type="SMART" id="SM00173">
    <property type="entry name" value="RAS"/>
    <property type="match status" value="1"/>
</dbReference>
<evidence type="ECO:0000256" key="2">
    <source>
        <dbReference type="ARBA" id="ARBA00006375"/>
    </source>
</evidence>
<dbReference type="InterPro" id="IPR018108">
    <property type="entry name" value="MCP_transmembrane"/>
</dbReference>
<dbReference type="InterPro" id="IPR027417">
    <property type="entry name" value="P-loop_NTPase"/>
</dbReference>
<dbReference type="CDD" id="cd01861">
    <property type="entry name" value="Rab6"/>
    <property type="match status" value="1"/>
</dbReference>
<evidence type="ECO:0000256" key="1">
    <source>
        <dbReference type="ARBA" id="ARBA00004448"/>
    </source>
</evidence>
<dbReference type="FunFam" id="3.40.50.300:FF:000823">
    <property type="entry name" value="Small GTPase RAB, putative"/>
    <property type="match status" value="1"/>
</dbReference>
<dbReference type="Gramene" id="KFK28184">
    <property type="protein sequence ID" value="KFK28184"/>
    <property type="gene ID" value="AALP_AA8G483200"/>
</dbReference>
<evidence type="ECO:0000256" key="9">
    <source>
        <dbReference type="ARBA" id="ARBA00023136"/>
    </source>
</evidence>
<dbReference type="PROSITE" id="PS51419">
    <property type="entry name" value="RAB"/>
    <property type="match status" value="1"/>
</dbReference>
<dbReference type="SMART" id="SM00174">
    <property type="entry name" value="RHO"/>
    <property type="match status" value="1"/>
</dbReference>
<dbReference type="Proteomes" id="UP000029120">
    <property type="component" value="Chromosome 8"/>
</dbReference>
<comment type="subcellular location">
    <subcellularLocation>
        <location evidence="1">Mitochondrion inner membrane</location>
        <topology evidence="1">Multi-pass membrane protein</topology>
    </subcellularLocation>
</comment>
<evidence type="ECO:0000256" key="5">
    <source>
        <dbReference type="ARBA" id="ARBA00022737"/>
    </source>
</evidence>
<dbReference type="GO" id="GO:0003924">
    <property type="term" value="F:GTPase activity"/>
    <property type="evidence" value="ECO:0007669"/>
    <property type="project" value="InterPro"/>
</dbReference>
<evidence type="ECO:0000256" key="4">
    <source>
        <dbReference type="ARBA" id="ARBA00022692"/>
    </source>
</evidence>
<evidence type="ECO:0000313" key="12">
    <source>
        <dbReference type="EMBL" id="KFK28184.1"/>
    </source>
</evidence>
<dbReference type="Pfam" id="PF00153">
    <property type="entry name" value="Mito_carr"/>
    <property type="match status" value="3"/>
</dbReference>
<gene>
    <name evidence="12" type="ordered locus">AALP_Aa8g483200</name>
</gene>
<keyword evidence="4 11" id="KW-0812">Transmembrane</keyword>
<dbReference type="NCBIfam" id="TIGR00231">
    <property type="entry name" value="small_GTP"/>
    <property type="match status" value="1"/>
</dbReference>
<evidence type="ECO:0000256" key="11">
    <source>
        <dbReference type="PROSITE-ProRule" id="PRU00282"/>
    </source>
</evidence>
<dbReference type="InterPro" id="IPR005225">
    <property type="entry name" value="Small_GTP-bd"/>
</dbReference>
<dbReference type="GO" id="GO:0005743">
    <property type="term" value="C:mitochondrial inner membrane"/>
    <property type="evidence" value="ECO:0007669"/>
    <property type="project" value="UniProtKB-SubCell"/>
</dbReference>
<feature type="repeat" description="Solcar" evidence="11">
    <location>
        <begin position="309"/>
        <end position="392"/>
    </location>
</feature>
<keyword evidence="3" id="KW-0813">Transport</keyword>
<dbReference type="AlphaFoldDB" id="A0A087GE82"/>
<evidence type="ECO:0000256" key="8">
    <source>
        <dbReference type="ARBA" id="ARBA00023128"/>
    </source>
</evidence>
<protein>
    <recommendedName>
        <fullName evidence="14">Mitochondrial adenine nucleotide transporter BTL3</fullName>
    </recommendedName>
</protein>
<feature type="repeat" description="Solcar" evidence="11">
    <location>
        <begin position="402"/>
        <end position="487"/>
    </location>
</feature>
<sequence>MGTMKHLENYKLVFLGDQSVGKTSIITCFMYGNFDTNYQATIGIDFLSKTIRHEDSTIRLQLWDTAGQERFKSLIPSYIRDSSVAIIVYDVANKESFFNTSKWIEDVRAERGNHVIIVLVGNKTDLVNKRQVSIDEGDNKAREFGALFIETSAKVGFNIKPLFFQISLHLLPLDPNDSKSPFFCSWVCSKFPFFLNLSKFPMRSLDRWIADAIRSEPFDHNGQILGGLFLDESVPCSSVSFVPLKNCSINSCRFVGKSFRRRKGTKKPLFFSVSLSINGEEEGEGYNGQNGYKSLINGGKVKEKGSGALNTTKHLWAGAFAAMVSRTCIAPLERMKLEYIVRGEQRSLLGLIQRIATTEGIRGFWKGNLVNILRTAPFKSINFYAYDTYRGQLLKLSGNEETTNFERFVAGAAAGVTASLLCLPLDTIRTVLVAPGGEALGGVVGAFRHMIQTEGFFSLYKGLVPSLVSMAPSGAVFYGVYDILKSTYLHTPEGKKRLEHMKQEGEELNAFDQLELGPMRTLLYGAIAGACSEAATYPFEVVRRHLQMQSHAKKLSTVATCVKIIEQGGVPALYAGLVPSLLQVLPSAAISYFVYEFMKVVLKVESA</sequence>
<evidence type="ECO:0000256" key="3">
    <source>
        <dbReference type="ARBA" id="ARBA00022448"/>
    </source>
</evidence>
<keyword evidence="7" id="KW-1133">Transmembrane helix</keyword>
<keyword evidence="5" id="KW-0677">Repeat</keyword>
<evidence type="ECO:0000256" key="7">
    <source>
        <dbReference type="ARBA" id="ARBA00022989"/>
    </source>
</evidence>
<keyword evidence="13" id="KW-1185">Reference proteome</keyword>
<dbReference type="SMART" id="SM00175">
    <property type="entry name" value="RAB"/>
    <property type="match status" value="1"/>
</dbReference>
<proteinExistence type="inferred from homology"/>
<dbReference type="InterPro" id="IPR001806">
    <property type="entry name" value="Small_GTPase"/>
</dbReference>
<evidence type="ECO:0000313" key="13">
    <source>
        <dbReference type="Proteomes" id="UP000029120"/>
    </source>
</evidence>